<dbReference type="Pfam" id="PF00072">
    <property type="entry name" value="Response_reg"/>
    <property type="match status" value="1"/>
</dbReference>
<dbReference type="InterPro" id="IPR001789">
    <property type="entry name" value="Sig_transdc_resp-reg_receiver"/>
</dbReference>
<keyword evidence="4" id="KW-1185">Reference proteome</keyword>
<evidence type="ECO:0000313" key="4">
    <source>
        <dbReference type="Proteomes" id="UP001597557"/>
    </source>
</evidence>
<protein>
    <submittedName>
        <fullName evidence="3">Response regulator</fullName>
    </submittedName>
</protein>
<accession>A0ABW5YD26</accession>
<dbReference type="PROSITE" id="PS50110">
    <property type="entry name" value="RESPONSE_REGULATORY"/>
    <property type="match status" value="1"/>
</dbReference>
<evidence type="ECO:0000313" key="3">
    <source>
        <dbReference type="EMBL" id="MFD2873156.1"/>
    </source>
</evidence>
<evidence type="ECO:0000256" key="1">
    <source>
        <dbReference type="PROSITE-ProRule" id="PRU00169"/>
    </source>
</evidence>
<dbReference type="EMBL" id="JBHUPD010000002">
    <property type="protein sequence ID" value="MFD2873156.1"/>
    <property type="molecule type" value="Genomic_DNA"/>
</dbReference>
<reference evidence="4" key="1">
    <citation type="journal article" date="2019" name="Int. J. Syst. Evol. Microbiol.">
        <title>The Global Catalogue of Microorganisms (GCM) 10K type strain sequencing project: providing services to taxonomists for standard genome sequencing and annotation.</title>
        <authorList>
            <consortium name="The Broad Institute Genomics Platform"/>
            <consortium name="The Broad Institute Genome Sequencing Center for Infectious Disease"/>
            <person name="Wu L."/>
            <person name="Ma J."/>
        </authorList>
    </citation>
    <scope>NUCLEOTIDE SEQUENCE [LARGE SCALE GENOMIC DNA]</scope>
    <source>
        <strain evidence="4">KCTC 22437</strain>
    </source>
</reference>
<gene>
    <name evidence="3" type="ORF">ACFS5N_11790</name>
</gene>
<comment type="caution">
    <text evidence="3">The sequence shown here is derived from an EMBL/GenBank/DDBJ whole genome shotgun (WGS) entry which is preliminary data.</text>
</comment>
<dbReference type="InterPro" id="IPR052893">
    <property type="entry name" value="TCS_response_regulator"/>
</dbReference>
<feature type="modified residue" description="4-aspartylphosphate" evidence="1">
    <location>
        <position position="61"/>
    </location>
</feature>
<dbReference type="SUPFAM" id="SSF52172">
    <property type="entry name" value="CheY-like"/>
    <property type="match status" value="1"/>
</dbReference>
<dbReference type="PANTHER" id="PTHR44520">
    <property type="entry name" value="RESPONSE REGULATOR RCP1-RELATED"/>
    <property type="match status" value="1"/>
</dbReference>
<feature type="domain" description="Response regulatory" evidence="2">
    <location>
        <begin position="4"/>
        <end position="131"/>
    </location>
</feature>
<evidence type="ECO:0000259" key="2">
    <source>
        <dbReference type="PROSITE" id="PS50110"/>
    </source>
</evidence>
<sequence>MHLSFIIIDDTELDHFIARKMIGNVSSAYKIKSFLDASSALQHIIEAEHDTNIKIVLVFLDIHMPMMNGFEFIEEFEKLEQALQDKYYIVALTSSIEISDINRMGSYRSFKARITKPITVDGLRSLLTKVSAEFGLTMPDDN</sequence>
<dbReference type="RefSeq" id="WP_377185605.1">
    <property type="nucleotide sequence ID" value="NZ_JBHUPD010000002.1"/>
</dbReference>
<name>A0ABW5YD26_9SPHI</name>
<dbReference type="Gene3D" id="3.40.50.2300">
    <property type="match status" value="1"/>
</dbReference>
<dbReference type="Proteomes" id="UP001597557">
    <property type="component" value="Unassembled WGS sequence"/>
</dbReference>
<dbReference type="InterPro" id="IPR011006">
    <property type="entry name" value="CheY-like_superfamily"/>
</dbReference>
<dbReference type="PANTHER" id="PTHR44520:SF2">
    <property type="entry name" value="RESPONSE REGULATOR RCP1"/>
    <property type="match status" value="1"/>
</dbReference>
<proteinExistence type="predicted"/>
<organism evidence="3 4">
    <name type="scientific">Mucilaginibacter ximonensis</name>
    <dbReference type="NCBI Taxonomy" id="538021"/>
    <lineage>
        <taxon>Bacteria</taxon>
        <taxon>Pseudomonadati</taxon>
        <taxon>Bacteroidota</taxon>
        <taxon>Sphingobacteriia</taxon>
        <taxon>Sphingobacteriales</taxon>
        <taxon>Sphingobacteriaceae</taxon>
        <taxon>Mucilaginibacter</taxon>
    </lineage>
</organism>
<keyword evidence="1" id="KW-0597">Phosphoprotein</keyword>